<accession>A0A0E2B2Z8</accession>
<reference evidence="1 2" key="1">
    <citation type="submission" date="2012-10" db="EMBL/GenBank/DDBJ databases">
        <authorList>
            <person name="Harkins D.M."/>
            <person name="Durkin A.S."/>
            <person name="Brinkac L.M."/>
            <person name="Selengut J.D."/>
            <person name="Sanka R."/>
            <person name="DePew J."/>
            <person name="Purushe J."/>
            <person name="Peacock S.J."/>
            <person name="Thaipadungpanit J."/>
            <person name="Wuthiekanun V.W."/>
            <person name="Day N.P."/>
            <person name="Vinetz J.M."/>
            <person name="Sutton G.G."/>
            <person name="Nelson W.C."/>
            <person name="Fouts D.E."/>
        </authorList>
    </citation>
    <scope>NUCLEOTIDE SEQUENCE [LARGE SCALE GENOMIC DNA]</scope>
    <source>
        <strain evidence="1 2">H1</strain>
    </source>
</reference>
<comment type="caution">
    <text evidence="1">The sequence shown here is derived from an EMBL/GenBank/DDBJ whole genome shotgun (WGS) entry which is preliminary data.</text>
</comment>
<sequence length="40" mass="4529">MRKGSLKRLASTVARQVALETQFYKGFFVIPTDLSILKSK</sequence>
<organism evidence="1 2">
    <name type="scientific">Leptospira kirschneri str. H1</name>
    <dbReference type="NCBI Taxonomy" id="1049966"/>
    <lineage>
        <taxon>Bacteria</taxon>
        <taxon>Pseudomonadati</taxon>
        <taxon>Spirochaetota</taxon>
        <taxon>Spirochaetia</taxon>
        <taxon>Leptospirales</taxon>
        <taxon>Leptospiraceae</taxon>
        <taxon>Leptospira</taxon>
    </lineage>
</organism>
<evidence type="ECO:0000313" key="1">
    <source>
        <dbReference type="EMBL" id="EKO15648.1"/>
    </source>
</evidence>
<dbReference type="Proteomes" id="UP000006253">
    <property type="component" value="Unassembled WGS sequence"/>
</dbReference>
<evidence type="ECO:0000313" key="2">
    <source>
        <dbReference type="Proteomes" id="UP000006253"/>
    </source>
</evidence>
<gene>
    <name evidence="1" type="ORF">LEP1GSC081_3380</name>
</gene>
<dbReference type="AlphaFoldDB" id="A0A0E2B2Z8"/>
<proteinExistence type="predicted"/>
<dbReference type="EMBL" id="AHMY02000040">
    <property type="protein sequence ID" value="EKO15648.1"/>
    <property type="molecule type" value="Genomic_DNA"/>
</dbReference>
<protein>
    <submittedName>
        <fullName evidence="1">Uncharacterized protein</fullName>
    </submittedName>
</protein>
<name>A0A0E2B2Z8_9LEPT</name>